<keyword evidence="13 17" id="KW-0520">NAD</keyword>
<comment type="function">
    <text evidence="17">Catalyzes the oxidation of 3-carboxy-2-hydroxy-4-methylpentanoate (3-isopropylmalate) to 3-carboxy-4-methyl-2-oxopentanoate. The product decarboxylates to 4-methyl-2 oxopentanoate.</text>
</comment>
<evidence type="ECO:0000256" key="13">
    <source>
        <dbReference type="ARBA" id="ARBA00023027"/>
    </source>
</evidence>
<comment type="pathway">
    <text evidence="3 17">Amino-acid biosynthesis; L-leucine biosynthesis; L-leucine from 3-methyl-2-oxobutanoate: step 3/4.</text>
</comment>
<dbReference type="SUPFAM" id="SSF53659">
    <property type="entry name" value="Isocitrate/Isopropylmalate dehydrogenase-like"/>
    <property type="match status" value="1"/>
</dbReference>
<keyword evidence="9" id="KW-0028">Amino-acid biosynthesis</keyword>
<comment type="catalytic activity">
    <reaction evidence="1 17">
        <text>(2R,3S)-3-isopropylmalate + NAD(+) = 4-methyl-2-oxopentanoate + CO2 + NADH</text>
        <dbReference type="Rhea" id="RHEA:32271"/>
        <dbReference type="ChEBI" id="CHEBI:16526"/>
        <dbReference type="ChEBI" id="CHEBI:17865"/>
        <dbReference type="ChEBI" id="CHEBI:35121"/>
        <dbReference type="ChEBI" id="CHEBI:57540"/>
        <dbReference type="ChEBI" id="CHEBI:57945"/>
        <dbReference type="EC" id="1.1.1.85"/>
    </reaction>
</comment>
<organism evidence="19 20">
    <name type="scientific">Microbacterium soli</name>
    <dbReference type="NCBI Taxonomy" id="446075"/>
    <lineage>
        <taxon>Bacteria</taxon>
        <taxon>Bacillati</taxon>
        <taxon>Actinomycetota</taxon>
        <taxon>Actinomycetes</taxon>
        <taxon>Micrococcales</taxon>
        <taxon>Microbacteriaceae</taxon>
        <taxon>Microbacterium</taxon>
    </lineage>
</organism>
<evidence type="ECO:0000313" key="20">
    <source>
        <dbReference type="Proteomes" id="UP001501591"/>
    </source>
</evidence>
<comment type="cofactor">
    <cofactor evidence="17">
        <name>Mg(2+)</name>
        <dbReference type="ChEBI" id="CHEBI:18420"/>
    </cofactor>
    <cofactor evidence="17">
        <name>Mn(2+)</name>
        <dbReference type="ChEBI" id="CHEBI:29035"/>
    </cofactor>
    <text evidence="17">Binds 1 Mg(2+) or Mn(2+) ion per subunit.</text>
</comment>
<evidence type="ECO:0000256" key="17">
    <source>
        <dbReference type="RuleBase" id="RU004445"/>
    </source>
</evidence>
<evidence type="ECO:0000256" key="6">
    <source>
        <dbReference type="ARBA" id="ARBA00013101"/>
    </source>
</evidence>
<evidence type="ECO:0000256" key="1">
    <source>
        <dbReference type="ARBA" id="ARBA00000624"/>
    </source>
</evidence>
<evidence type="ECO:0000259" key="18">
    <source>
        <dbReference type="SMART" id="SM01329"/>
    </source>
</evidence>
<keyword evidence="8 17" id="KW-0432">Leucine biosynthesis</keyword>
<comment type="subunit">
    <text evidence="5 17">Homodimer.</text>
</comment>
<comment type="caution">
    <text evidence="19">The sequence shown here is derived from an EMBL/GenBank/DDBJ whole genome shotgun (WGS) entry which is preliminary data.</text>
</comment>
<proteinExistence type="inferred from homology"/>
<evidence type="ECO:0000256" key="12">
    <source>
        <dbReference type="ARBA" id="ARBA00023002"/>
    </source>
</evidence>
<accession>A0ABP7MUI2</accession>
<evidence type="ECO:0000256" key="11">
    <source>
        <dbReference type="ARBA" id="ARBA00022842"/>
    </source>
</evidence>
<sequence length="346" mass="37061">MTEQIRIAVLPGDGIGPEVIREASLVLRAAAQAEGIRIELIEGLLGGVAIQACGVPLPEETMELVRGSSAVLAGAVGGPAWDSLPERLNPGLGGMLRLRRELDLFANLRPVVSLPGASPFLDILLVREATGGAYFSMPRGRAAAEEVRAFDTIMYSEAQITRVIRVAADLAESRSGRLASIDKANVLESSRLWREVAERELAGWDIEVEHLYVDNAAYQLARDPSRFDVIVTENMFGDILSDQLAGALGSLGLLPSAGLGTGTFGLYEPVHGSAFDITEHDVANPIGAIRSAAMLLRHSLGAIAAARRIDDACTAVLSEGFGTRDTHPIHDVGTRELTRRILERMR</sequence>
<evidence type="ECO:0000256" key="15">
    <source>
        <dbReference type="NCBIfam" id="TIGR00169"/>
    </source>
</evidence>
<evidence type="ECO:0000256" key="14">
    <source>
        <dbReference type="ARBA" id="ARBA00023304"/>
    </source>
</evidence>
<evidence type="ECO:0000256" key="8">
    <source>
        <dbReference type="ARBA" id="ARBA00022430"/>
    </source>
</evidence>
<dbReference type="InterPro" id="IPR019818">
    <property type="entry name" value="IsoCit/isopropylmalate_DH_CS"/>
</dbReference>
<dbReference type="NCBIfam" id="TIGR00169">
    <property type="entry name" value="leuB"/>
    <property type="match status" value="1"/>
</dbReference>
<protein>
    <recommendedName>
        <fullName evidence="7 15">3-isopropylmalate dehydrogenase</fullName>
        <ecNumber evidence="6 15">1.1.1.85</ecNumber>
    </recommendedName>
</protein>
<comment type="cofactor">
    <cofactor evidence="2">
        <name>Mn(2+)</name>
        <dbReference type="ChEBI" id="CHEBI:29035"/>
    </cofactor>
</comment>
<evidence type="ECO:0000256" key="3">
    <source>
        <dbReference type="ARBA" id="ARBA00004762"/>
    </source>
</evidence>
<evidence type="ECO:0000256" key="4">
    <source>
        <dbReference type="ARBA" id="ARBA00008319"/>
    </source>
</evidence>
<reference evidence="20" key="1">
    <citation type="journal article" date="2019" name="Int. J. Syst. Evol. Microbiol.">
        <title>The Global Catalogue of Microorganisms (GCM) 10K type strain sequencing project: providing services to taxonomists for standard genome sequencing and annotation.</title>
        <authorList>
            <consortium name="The Broad Institute Genomics Platform"/>
            <consortium name="The Broad Institute Genome Sequencing Center for Infectious Disease"/>
            <person name="Wu L."/>
            <person name="Ma J."/>
        </authorList>
    </citation>
    <scope>NUCLEOTIDE SEQUENCE [LARGE SCALE GENOMIC DNA]</scope>
    <source>
        <strain evidence="20">JCM 17024</strain>
    </source>
</reference>
<evidence type="ECO:0000313" key="19">
    <source>
        <dbReference type="EMBL" id="GAA3929266.1"/>
    </source>
</evidence>
<keyword evidence="14 17" id="KW-0100">Branched-chain amino acid biosynthesis</keyword>
<keyword evidence="10 17" id="KW-0479">Metal-binding</keyword>
<dbReference type="Gene3D" id="3.40.718.10">
    <property type="entry name" value="Isopropylmalate Dehydrogenase"/>
    <property type="match status" value="1"/>
</dbReference>
<keyword evidence="11" id="KW-0460">Magnesium</keyword>
<evidence type="ECO:0000256" key="10">
    <source>
        <dbReference type="ARBA" id="ARBA00022723"/>
    </source>
</evidence>
<evidence type="ECO:0000256" key="5">
    <source>
        <dbReference type="ARBA" id="ARBA00011738"/>
    </source>
</evidence>
<feature type="domain" description="Isopropylmalate dehydrogenase-like" evidence="18">
    <location>
        <begin position="6"/>
        <end position="341"/>
    </location>
</feature>
<dbReference type="Proteomes" id="UP001501591">
    <property type="component" value="Unassembled WGS sequence"/>
</dbReference>
<dbReference type="EMBL" id="BAABCP010000001">
    <property type="protein sequence ID" value="GAA3929266.1"/>
    <property type="molecule type" value="Genomic_DNA"/>
</dbReference>
<dbReference type="SMART" id="SM01329">
    <property type="entry name" value="Iso_dh"/>
    <property type="match status" value="1"/>
</dbReference>
<name>A0ABP7MUI2_9MICO</name>
<keyword evidence="20" id="KW-1185">Reference proteome</keyword>
<dbReference type="RefSeq" id="WP_344817924.1">
    <property type="nucleotide sequence ID" value="NZ_BAABCP010000001.1"/>
</dbReference>
<keyword evidence="12 16" id="KW-0560">Oxidoreductase</keyword>
<dbReference type="PROSITE" id="PS00470">
    <property type="entry name" value="IDH_IMDH"/>
    <property type="match status" value="1"/>
</dbReference>
<dbReference type="InterPro" id="IPR024084">
    <property type="entry name" value="IsoPropMal-DH-like_dom"/>
</dbReference>
<evidence type="ECO:0000256" key="2">
    <source>
        <dbReference type="ARBA" id="ARBA00001936"/>
    </source>
</evidence>
<evidence type="ECO:0000256" key="9">
    <source>
        <dbReference type="ARBA" id="ARBA00022605"/>
    </source>
</evidence>
<gene>
    <name evidence="19" type="primary">leuB</name>
    <name evidence="19" type="ORF">GCM10022383_05070</name>
</gene>
<dbReference type="Pfam" id="PF00180">
    <property type="entry name" value="Iso_dh"/>
    <property type="match status" value="1"/>
</dbReference>
<dbReference type="PANTHER" id="PTHR42979:SF1">
    <property type="entry name" value="3-ISOPROPYLMALATE DEHYDROGENASE"/>
    <property type="match status" value="1"/>
</dbReference>
<dbReference type="PANTHER" id="PTHR42979">
    <property type="entry name" value="3-ISOPROPYLMALATE DEHYDROGENASE"/>
    <property type="match status" value="1"/>
</dbReference>
<dbReference type="EC" id="1.1.1.85" evidence="6 15"/>
<evidence type="ECO:0000256" key="16">
    <source>
        <dbReference type="RuleBase" id="RU004443"/>
    </source>
</evidence>
<comment type="similarity">
    <text evidence="4">Belongs to the isocitrate and isopropylmalate dehydrogenases family. LeuB type 1 subfamily.</text>
</comment>
<dbReference type="InterPro" id="IPR004429">
    <property type="entry name" value="Isopropylmalate_DH"/>
</dbReference>
<evidence type="ECO:0000256" key="7">
    <source>
        <dbReference type="ARBA" id="ARBA00019276"/>
    </source>
</evidence>